<accession>G0VI92</accession>
<dbReference type="OMA" id="FEGELYC"/>
<evidence type="ECO:0000313" key="5">
    <source>
        <dbReference type="Proteomes" id="UP000001640"/>
    </source>
</evidence>
<dbReference type="AlphaFoldDB" id="G0VI92"/>
<dbReference type="InterPro" id="IPR019181">
    <property type="entry name" value="LSM12_ABD"/>
</dbReference>
<reference key="2">
    <citation type="submission" date="2011-08" db="EMBL/GenBank/DDBJ databases">
        <title>Genome sequence of Naumovozyma castellii.</title>
        <authorList>
            <person name="Gordon J.L."/>
            <person name="Armisen D."/>
            <person name="Proux-Wera E."/>
            <person name="OhEigeartaigh S.S."/>
            <person name="Byrne K.P."/>
            <person name="Wolfe K.H."/>
        </authorList>
    </citation>
    <scope>NUCLEOTIDE SEQUENCE</scope>
    <source>
        <strain>Type strain:CBS 4309</strain>
    </source>
</reference>
<dbReference type="InterPro" id="IPR047574">
    <property type="entry name" value="AD"/>
</dbReference>
<comment type="similarity">
    <text evidence="1">Belongs to the LSM12 family.</text>
</comment>
<dbReference type="InterPro" id="IPR039683">
    <property type="entry name" value="Lsm12-like"/>
</dbReference>
<dbReference type="eggNOG" id="KOG4401">
    <property type="taxonomic scope" value="Eukaryota"/>
</dbReference>
<dbReference type="RefSeq" id="XP_003677479.1">
    <property type="nucleotide sequence ID" value="XM_003677431.1"/>
</dbReference>
<dbReference type="PANTHER" id="PTHR13542">
    <property type="entry name" value="LSM12 HOMOLOG"/>
    <property type="match status" value="1"/>
</dbReference>
<dbReference type="PROSITE" id="PS52002">
    <property type="entry name" value="SM"/>
    <property type="match status" value="1"/>
</dbReference>
<dbReference type="GeneID" id="96904792"/>
<dbReference type="GO" id="GO:0010494">
    <property type="term" value="C:cytoplasmic stress granule"/>
    <property type="evidence" value="ECO:0007669"/>
    <property type="project" value="EnsemblFungi"/>
</dbReference>
<dbReference type="HOGENOM" id="CLU_073383_1_1_1"/>
<keyword evidence="5" id="KW-1185">Reference proteome</keyword>
<dbReference type="InterPro" id="IPR047575">
    <property type="entry name" value="Sm"/>
</dbReference>
<dbReference type="Pfam" id="PF21166">
    <property type="entry name" value="LSM12_LSM"/>
    <property type="match status" value="1"/>
</dbReference>
<dbReference type="GO" id="GO:0003723">
    <property type="term" value="F:RNA binding"/>
    <property type="evidence" value="ECO:0007669"/>
    <property type="project" value="InterPro"/>
</dbReference>
<gene>
    <name evidence="4" type="primary">NCAS0G02400</name>
    <name evidence="4" type="ordered locus">NCAS_0G02400</name>
</gene>
<evidence type="ECO:0000256" key="1">
    <source>
        <dbReference type="ARBA" id="ARBA00006359"/>
    </source>
</evidence>
<sequence length="195" mass="22057">MSLSLENVLGLHVKVTNLLDVVTEGKIYSFNSSNNTITLQTNKKNQTPLSFKIIKCSFIKDIEVIGDKPVSNSFKKQYIKPTFIHIERVTELLNNKIEEAGIKDQLRRQGITEEGEFIFNIIYKTIPDTKWVGKTIVILDDIQVEPPYKVENIKSLHEPNTGSLDLIEKIVANGWKKLPSKIVDSDEDSDDKKGG</sequence>
<proteinExistence type="inferred from homology"/>
<protein>
    <submittedName>
        <fullName evidence="4">Uncharacterized protein</fullName>
    </submittedName>
</protein>
<dbReference type="Pfam" id="PF09793">
    <property type="entry name" value="AD"/>
    <property type="match status" value="1"/>
</dbReference>
<dbReference type="PROSITE" id="PS52001">
    <property type="entry name" value="AD"/>
    <property type="match status" value="1"/>
</dbReference>
<evidence type="ECO:0000259" key="3">
    <source>
        <dbReference type="PROSITE" id="PS52002"/>
    </source>
</evidence>
<dbReference type="PIRSF" id="PIRSF007783">
    <property type="entry name" value="UCP007783_YHR121w"/>
    <property type="match status" value="1"/>
</dbReference>
<dbReference type="KEGG" id="ncs:NCAS_0G02400"/>
<dbReference type="InParanoid" id="G0VI92"/>
<reference evidence="4 5" key="1">
    <citation type="journal article" date="2011" name="Proc. Natl. Acad. Sci. U.S.A.">
        <title>Evolutionary erosion of yeast sex chromosomes by mating-type switching accidents.</title>
        <authorList>
            <person name="Gordon J.L."/>
            <person name="Armisen D."/>
            <person name="Proux-Wera E."/>
            <person name="Oheigeartaigh S.S."/>
            <person name="Byrne K.P."/>
            <person name="Wolfe K.H."/>
        </authorList>
    </citation>
    <scope>NUCLEOTIDE SEQUENCE [LARGE SCALE GENOMIC DNA]</scope>
    <source>
        <strain evidence="5">ATCC 76901 / BCRC 22586 / CBS 4309 / NBRC 1992 / NRRL Y-12630</strain>
    </source>
</reference>
<name>G0VI92_NAUCA</name>
<dbReference type="InterPro" id="IPR016521">
    <property type="entry name" value="RNA-processing_Lsm12"/>
</dbReference>
<dbReference type="EMBL" id="HE576758">
    <property type="protein sequence ID" value="CCC71127.1"/>
    <property type="molecule type" value="Genomic_DNA"/>
</dbReference>
<feature type="domain" description="Sm" evidence="3">
    <location>
        <begin position="1"/>
        <end position="68"/>
    </location>
</feature>
<dbReference type="STRING" id="1064592.G0VI92"/>
<dbReference type="InterPro" id="IPR048478">
    <property type="entry name" value="LSM12_LSM"/>
</dbReference>
<dbReference type="FunCoup" id="G0VI92">
    <property type="interactions" value="734"/>
</dbReference>
<evidence type="ECO:0000313" key="4">
    <source>
        <dbReference type="EMBL" id="CCC71127.1"/>
    </source>
</evidence>
<dbReference type="OrthoDB" id="1057137at2759"/>
<dbReference type="GO" id="GO:0016070">
    <property type="term" value="P:RNA metabolic process"/>
    <property type="evidence" value="ECO:0007669"/>
    <property type="project" value="EnsemblFungi"/>
</dbReference>
<dbReference type="Proteomes" id="UP000001640">
    <property type="component" value="Chromosome 7"/>
</dbReference>
<organism evidence="4 5">
    <name type="scientific">Naumovozyma castellii</name>
    <name type="common">Yeast</name>
    <name type="synonym">Saccharomyces castellii</name>
    <dbReference type="NCBI Taxonomy" id="27288"/>
    <lineage>
        <taxon>Eukaryota</taxon>
        <taxon>Fungi</taxon>
        <taxon>Dikarya</taxon>
        <taxon>Ascomycota</taxon>
        <taxon>Saccharomycotina</taxon>
        <taxon>Saccharomycetes</taxon>
        <taxon>Saccharomycetales</taxon>
        <taxon>Saccharomycetaceae</taxon>
        <taxon>Naumovozyma</taxon>
    </lineage>
</organism>
<feature type="domain" description="AD" evidence="2">
    <location>
        <begin position="82"/>
        <end position="179"/>
    </location>
</feature>
<evidence type="ECO:0000259" key="2">
    <source>
        <dbReference type="PROSITE" id="PS52001"/>
    </source>
</evidence>
<dbReference type="SMART" id="SM00995">
    <property type="entry name" value="AD"/>
    <property type="match status" value="1"/>
</dbReference>